<dbReference type="OrthoDB" id="9764804at2"/>
<evidence type="ECO:0000313" key="2">
    <source>
        <dbReference type="EMBL" id="RQW76140.1"/>
    </source>
</evidence>
<dbReference type="PROSITE" id="PS51257">
    <property type="entry name" value="PROKAR_LIPOPROTEIN"/>
    <property type="match status" value="1"/>
</dbReference>
<organism evidence="2 3">
    <name type="scientific">Lysinibacillus composti</name>
    <dbReference type="NCBI Taxonomy" id="720633"/>
    <lineage>
        <taxon>Bacteria</taxon>
        <taxon>Bacillati</taxon>
        <taxon>Bacillota</taxon>
        <taxon>Bacilli</taxon>
        <taxon>Bacillales</taxon>
        <taxon>Bacillaceae</taxon>
        <taxon>Lysinibacillus</taxon>
    </lineage>
</organism>
<dbReference type="EMBL" id="RRCT01000001">
    <property type="protein sequence ID" value="RQW76140.1"/>
    <property type="molecule type" value="Genomic_DNA"/>
</dbReference>
<dbReference type="Proteomes" id="UP000274033">
    <property type="component" value="Unassembled WGS sequence"/>
</dbReference>
<dbReference type="InterPro" id="IPR054817">
    <property type="entry name" value="Glycosyl_F510_1955-like"/>
</dbReference>
<dbReference type="AlphaFoldDB" id="A0A3N9UJI6"/>
<dbReference type="Gene3D" id="2.130.10.10">
    <property type="entry name" value="YVTN repeat-like/Quinoprotein amine dehydrogenase"/>
    <property type="match status" value="1"/>
</dbReference>
<dbReference type="NCBIfam" id="NF045728">
    <property type="entry name" value="glycosyl_F510_1955"/>
    <property type="match status" value="1"/>
</dbReference>
<protein>
    <submittedName>
        <fullName evidence="2">Sialidase</fullName>
    </submittedName>
</protein>
<keyword evidence="1" id="KW-0732">Signal</keyword>
<feature type="signal peptide" evidence="1">
    <location>
        <begin position="1"/>
        <end position="18"/>
    </location>
</feature>
<sequence>MKKKVLSCLLFVVLVLSACSSGEPKEFLFEEVKNEQVDHIHGVGYINGGNDLVIATHTGLYSHTDDGWKEANSQKHDYMGFSAVRDGFFSSGHPEEGSDLKNPLGLIKSTGKGASFEQLAFYGEIDFHYLAAGYDSNAIYVFNEMPTENLNGGLQYSIDQGKTWTQATMNGFKSTNISNFAPHPSREELLVVGSKDGLYISEDYGQNLEVLNNAEMITYVTLNETGGYYTNFDSANVYLNSFSFESKEEKEIQLPSEMMQDPIIYIVTNPNNQNEIAIVTNNLNIYLTTDEGLSWDKIATNGKLSSK</sequence>
<reference evidence="2 3" key="1">
    <citation type="journal article" date="2013" name="J. Microbiol.">
        <title>Lysinibacillus chungkukjangi sp. nov., isolated from Chungkukjang, Korean fermented soybean food.</title>
        <authorList>
            <person name="Kim S.J."/>
            <person name="Jang Y.H."/>
            <person name="Hamada M."/>
            <person name="Ahn J.H."/>
            <person name="Weon H.Y."/>
            <person name="Suzuki K."/>
            <person name="Whang K.S."/>
            <person name="Kwon S.W."/>
        </authorList>
    </citation>
    <scope>NUCLEOTIDE SEQUENCE [LARGE SCALE GENOMIC DNA]</scope>
    <source>
        <strain evidence="2 3">MCCC 1A12701</strain>
    </source>
</reference>
<dbReference type="InterPro" id="IPR015943">
    <property type="entry name" value="WD40/YVTN_repeat-like_dom_sf"/>
</dbReference>
<name>A0A3N9UJI6_9BACI</name>
<dbReference type="SUPFAM" id="SSF110296">
    <property type="entry name" value="Oligoxyloglucan reducing end-specific cellobiohydrolase"/>
    <property type="match status" value="1"/>
</dbReference>
<keyword evidence="3" id="KW-1185">Reference proteome</keyword>
<evidence type="ECO:0000313" key="3">
    <source>
        <dbReference type="Proteomes" id="UP000274033"/>
    </source>
</evidence>
<gene>
    <name evidence="2" type="ORF">EBB45_00885</name>
</gene>
<evidence type="ECO:0000256" key="1">
    <source>
        <dbReference type="SAM" id="SignalP"/>
    </source>
</evidence>
<accession>A0A3N9UJI6</accession>
<proteinExistence type="predicted"/>
<comment type="caution">
    <text evidence="2">The sequence shown here is derived from an EMBL/GenBank/DDBJ whole genome shotgun (WGS) entry which is preliminary data.</text>
</comment>
<dbReference type="RefSeq" id="WP_124761681.1">
    <property type="nucleotide sequence ID" value="NZ_JAFBDY010000001.1"/>
</dbReference>
<feature type="chain" id="PRO_5039366378" evidence="1">
    <location>
        <begin position="19"/>
        <end position="307"/>
    </location>
</feature>